<proteinExistence type="predicted"/>
<dbReference type="InterPro" id="IPR050508">
    <property type="entry name" value="Methyltransf_Superfamily"/>
</dbReference>
<dbReference type="EMBL" id="CP028923">
    <property type="protein sequence ID" value="QCK16449.1"/>
    <property type="molecule type" value="Genomic_DNA"/>
</dbReference>
<dbReference type="Gene3D" id="3.40.50.150">
    <property type="entry name" value="Vaccinia Virus protein VP39"/>
    <property type="match status" value="1"/>
</dbReference>
<evidence type="ECO:0000313" key="1">
    <source>
        <dbReference type="EMBL" id="QCK16449.1"/>
    </source>
</evidence>
<accession>A0A4D7JKJ8</accession>
<dbReference type="InterPro" id="IPR029063">
    <property type="entry name" value="SAM-dependent_MTases_sf"/>
</dbReference>
<reference evidence="1 2" key="1">
    <citation type="submission" date="2018-04" db="EMBL/GenBank/DDBJ databases">
        <title>Complete genome uncultured novel isolate.</title>
        <authorList>
            <person name="Merlino G."/>
        </authorList>
    </citation>
    <scope>NUCLEOTIDE SEQUENCE [LARGE SCALE GENOMIC DNA]</scope>
    <source>
        <strain evidence="2">R1DC9</strain>
    </source>
</reference>
<dbReference type="AlphaFoldDB" id="A0A4D7JKJ8"/>
<dbReference type="RefSeq" id="WP_137092038.1">
    <property type="nucleotide sequence ID" value="NZ_CP028923.1"/>
</dbReference>
<keyword evidence="1" id="KW-0808">Transferase</keyword>
<dbReference type="PANTHER" id="PTHR42912:SF80">
    <property type="entry name" value="METHYLTRANSFERASE DOMAIN-CONTAINING PROTEIN"/>
    <property type="match status" value="1"/>
</dbReference>
<dbReference type="OrthoDB" id="3896938at2"/>
<dbReference type="GO" id="GO:0032259">
    <property type="term" value="P:methylation"/>
    <property type="evidence" value="ECO:0007669"/>
    <property type="project" value="UniProtKB-KW"/>
</dbReference>
<protein>
    <submittedName>
        <fullName evidence="1">SAM-dependent methyltransferase</fullName>
    </submittedName>
</protein>
<dbReference type="PANTHER" id="PTHR42912">
    <property type="entry name" value="METHYLTRANSFERASE"/>
    <property type="match status" value="1"/>
</dbReference>
<keyword evidence="2" id="KW-1185">Reference proteome</keyword>
<organism evidence="1 2">
    <name type="scientific">Mangrovivirga cuniculi</name>
    <dbReference type="NCBI Taxonomy" id="2715131"/>
    <lineage>
        <taxon>Bacteria</taxon>
        <taxon>Pseudomonadati</taxon>
        <taxon>Bacteroidota</taxon>
        <taxon>Cytophagia</taxon>
        <taxon>Cytophagales</taxon>
        <taxon>Mangrovivirgaceae</taxon>
        <taxon>Mangrovivirga</taxon>
    </lineage>
</organism>
<dbReference type="SUPFAM" id="SSF53335">
    <property type="entry name" value="S-adenosyl-L-methionine-dependent methyltransferases"/>
    <property type="match status" value="1"/>
</dbReference>
<dbReference type="Proteomes" id="UP000298616">
    <property type="component" value="Chromosome"/>
</dbReference>
<dbReference type="CDD" id="cd02440">
    <property type="entry name" value="AdoMet_MTases"/>
    <property type="match status" value="1"/>
</dbReference>
<keyword evidence="1" id="KW-0489">Methyltransferase</keyword>
<name>A0A4D7JKJ8_9BACT</name>
<dbReference type="KEGG" id="fpf:DCC35_17800"/>
<evidence type="ECO:0000313" key="2">
    <source>
        <dbReference type="Proteomes" id="UP000298616"/>
    </source>
</evidence>
<dbReference type="GO" id="GO:0008168">
    <property type="term" value="F:methyltransferase activity"/>
    <property type="evidence" value="ECO:0007669"/>
    <property type="project" value="UniProtKB-KW"/>
</dbReference>
<gene>
    <name evidence="1" type="ORF">DCC35_17800</name>
</gene>
<sequence length="259" mass="29868">MATYTTEIASDTISSDKPIHSRLLKAYYAAIPFVSGSLLEVGCGEGRGVELLKPKATKYKAVDKIGEVIDRLSAKYPEVDFVQAHIPPFDGWESNQFDTIVTFQVIEHIKDDGLFLKELYRLLKPGGKLLVTTPNINYTLTRNPWHEREYTPKELENLMYKYFDKVETKGIGGNEKVWDYYKQNKKSVEKITRFDIFDLQYKLPASILRIPYDILNRINRNNLSKQNSGLVTGITHEDYLVIDNPEKALDLFYIGYKNR</sequence>
<dbReference type="Pfam" id="PF13489">
    <property type="entry name" value="Methyltransf_23"/>
    <property type="match status" value="1"/>
</dbReference>